<accession>A0A9W6BMN0</accession>
<proteinExistence type="predicted"/>
<dbReference type="SUPFAM" id="SSF56112">
    <property type="entry name" value="Protein kinase-like (PK-like)"/>
    <property type="match status" value="1"/>
</dbReference>
<evidence type="ECO:0000259" key="2">
    <source>
        <dbReference type="PROSITE" id="PS50011"/>
    </source>
</evidence>
<organism evidence="3 4">
    <name type="scientific">Pleodorina starrii</name>
    <dbReference type="NCBI Taxonomy" id="330485"/>
    <lineage>
        <taxon>Eukaryota</taxon>
        <taxon>Viridiplantae</taxon>
        <taxon>Chlorophyta</taxon>
        <taxon>core chlorophytes</taxon>
        <taxon>Chlorophyceae</taxon>
        <taxon>CS clade</taxon>
        <taxon>Chlamydomonadales</taxon>
        <taxon>Volvocaceae</taxon>
        <taxon>Pleodorina</taxon>
    </lineage>
</organism>
<feature type="compositionally biased region" description="Acidic residues" evidence="1">
    <location>
        <begin position="287"/>
        <end position="297"/>
    </location>
</feature>
<evidence type="ECO:0000313" key="4">
    <source>
        <dbReference type="Proteomes" id="UP001165080"/>
    </source>
</evidence>
<evidence type="ECO:0000256" key="1">
    <source>
        <dbReference type="SAM" id="MobiDB-lite"/>
    </source>
</evidence>
<dbReference type="GO" id="GO:0004672">
    <property type="term" value="F:protein kinase activity"/>
    <property type="evidence" value="ECO:0007669"/>
    <property type="project" value="InterPro"/>
</dbReference>
<dbReference type="PROSITE" id="PS50011">
    <property type="entry name" value="PROTEIN_KINASE_DOM"/>
    <property type="match status" value="1"/>
</dbReference>
<reference evidence="3 4" key="1">
    <citation type="journal article" date="2023" name="Commun. Biol.">
        <title>Reorganization of the ancestral sex-determining regions during the evolution of trioecy in Pleodorina starrii.</title>
        <authorList>
            <person name="Takahashi K."/>
            <person name="Suzuki S."/>
            <person name="Kawai-Toyooka H."/>
            <person name="Yamamoto K."/>
            <person name="Hamaji T."/>
            <person name="Ootsuki R."/>
            <person name="Yamaguchi H."/>
            <person name="Kawachi M."/>
            <person name="Higashiyama T."/>
            <person name="Nozaki H."/>
        </authorList>
    </citation>
    <scope>NUCLEOTIDE SEQUENCE [LARGE SCALE GENOMIC DNA]</scope>
    <source>
        <strain evidence="3 4">NIES-4479</strain>
    </source>
</reference>
<dbReference type="OrthoDB" id="562728at2759"/>
<dbReference type="EMBL" id="BRXU01000010">
    <property type="protein sequence ID" value="GLC54367.1"/>
    <property type="molecule type" value="Genomic_DNA"/>
</dbReference>
<feature type="region of interest" description="Disordered" evidence="1">
    <location>
        <begin position="275"/>
        <end position="328"/>
    </location>
</feature>
<name>A0A9W6BMN0_9CHLO</name>
<dbReference type="AlphaFoldDB" id="A0A9W6BMN0"/>
<dbReference type="GO" id="GO:0005524">
    <property type="term" value="F:ATP binding"/>
    <property type="evidence" value="ECO:0007669"/>
    <property type="project" value="InterPro"/>
</dbReference>
<comment type="caution">
    <text evidence="3">The sequence shown here is derived from an EMBL/GenBank/DDBJ whole genome shotgun (WGS) entry which is preliminary data.</text>
</comment>
<dbReference type="Proteomes" id="UP001165080">
    <property type="component" value="Unassembled WGS sequence"/>
</dbReference>
<feature type="domain" description="Protein kinase" evidence="2">
    <location>
        <begin position="336"/>
        <end position="675"/>
    </location>
</feature>
<keyword evidence="4" id="KW-1185">Reference proteome</keyword>
<protein>
    <recommendedName>
        <fullName evidence="2">Protein kinase domain-containing protein</fullName>
    </recommendedName>
</protein>
<evidence type="ECO:0000313" key="3">
    <source>
        <dbReference type="EMBL" id="GLC54367.1"/>
    </source>
</evidence>
<dbReference type="Gene3D" id="1.10.510.10">
    <property type="entry name" value="Transferase(Phosphotransferase) domain 1"/>
    <property type="match status" value="1"/>
</dbReference>
<dbReference type="InterPro" id="IPR011009">
    <property type="entry name" value="Kinase-like_dom_sf"/>
</dbReference>
<sequence length="675" mass="69975">MDGTVTVVLSKKERPQLLGGASSKLKKSFGADTSSCNSAAAGSADGLVFISSNPSTPAVPPARCADGTFTEGLDTSSSSSPMRCCDDQQRGCQQQRLDELLAAIGCLQHENGLLTRTVSGLQGEMSQLWAVVTKLQQAQQQQQQWYLPAIEGPVVAASSASSVVSDSSAAATDSDVTSEVTDASEPSTTASTASIAVFAEYGTTASSTASASIAIITASPTTAAIANDDDSAEAASDSSSAACCCSSSSAAVADDEAATTTIICCASSATDLTVPPLDPADHSPAALEDDSDSDDDNSGNNFPVIIDSDTNTAADSSSASGMKLLGKRPRSPCDSAAFCLVLGPGESKVVAKSFPFYSQERAERVVAEAAAKGQDSVRGVRQDGAMCEATTVHNINSASAALDAAAAVEASAAADGSGAAAVLGRNVFVPPLMVLNRPCSRAASSGDDSGLPMPDREVVMVYPFLEGGNALEYLRAVSQSLGSSLAASLAADDSPAAANLRRQEVVAALRELFLDIATQMFVLMARVHQLGYVMRDHKLENMAVDADESEGSTRRRTLYLIDAAEVRRCELGQQLPGASPHTALYASPEQRQKRWVDSRSDVYCAVKSMRWAQSEMLLALEDALGEDSEATAEAEAELKAALLPVMRELSPGAAADPEARPSAKAILEKLTQLRL</sequence>
<dbReference type="InterPro" id="IPR000719">
    <property type="entry name" value="Prot_kinase_dom"/>
</dbReference>
<gene>
    <name evidence="3" type="primary">PLEST005136</name>
    <name evidence="3" type="ORF">PLESTB_000856300</name>
</gene>
<feature type="compositionally biased region" description="Low complexity" evidence="1">
    <location>
        <begin position="307"/>
        <end position="320"/>
    </location>
</feature>